<keyword evidence="1" id="KW-0175">Coiled coil</keyword>
<reference evidence="2 3" key="1">
    <citation type="submission" date="2015-09" db="EMBL/GenBank/DDBJ databases">
        <authorList>
            <consortium name="Pathogen Informatics"/>
        </authorList>
    </citation>
    <scope>NUCLEOTIDE SEQUENCE [LARGE SCALE GENOMIC DNA]</scope>
    <source>
        <strain evidence="2 3">2789STDY5834878</strain>
    </source>
</reference>
<sequence>MIEITSDAIERVGTLLADVPKGAERVFASAMNRGISRVKTQAIKQVKTVYAVNGAALTKATRINITKASTGNLAGFVSFSGVKIPLYKFKVTPTKPGTGKQVRAAVKKGGSGTPFEDAFVAEMKSNGHTGVFERTGRKRFPIEEKMGLSAAQMVGNEDIIDGLEKEAQELVNERIIHEMNRILNGYGG</sequence>
<dbReference type="InterPro" id="IPR010633">
    <property type="entry name" value="Phage_lambda_GpZ"/>
</dbReference>
<dbReference type="Proteomes" id="UP000095780">
    <property type="component" value="Unassembled WGS sequence"/>
</dbReference>
<name>A0A174Z317_9FIRM</name>
<dbReference type="RefSeq" id="WP_055285891.1">
    <property type="nucleotide sequence ID" value="NZ_CABIXW010000001.1"/>
</dbReference>
<evidence type="ECO:0000313" key="2">
    <source>
        <dbReference type="EMBL" id="CUQ80352.1"/>
    </source>
</evidence>
<evidence type="ECO:0000313" key="3">
    <source>
        <dbReference type="Proteomes" id="UP000095780"/>
    </source>
</evidence>
<dbReference type="EMBL" id="CZBV01000001">
    <property type="protein sequence ID" value="CUQ80352.1"/>
    <property type="molecule type" value="Genomic_DNA"/>
</dbReference>
<gene>
    <name evidence="2" type="ORF">ERS852492_00467</name>
</gene>
<feature type="coiled-coil region" evidence="1">
    <location>
        <begin position="153"/>
        <end position="180"/>
    </location>
</feature>
<dbReference type="Pfam" id="PF06763">
    <property type="entry name" value="Minor_tail_Z"/>
    <property type="match status" value="1"/>
</dbReference>
<accession>A0A174Z317</accession>
<dbReference type="AlphaFoldDB" id="A0A174Z317"/>
<organism evidence="2 3">
    <name type="scientific">Lachnospira eligens</name>
    <dbReference type="NCBI Taxonomy" id="39485"/>
    <lineage>
        <taxon>Bacteria</taxon>
        <taxon>Bacillati</taxon>
        <taxon>Bacillota</taxon>
        <taxon>Clostridia</taxon>
        <taxon>Lachnospirales</taxon>
        <taxon>Lachnospiraceae</taxon>
        <taxon>Lachnospira</taxon>
    </lineage>
</organism>
<proteinExistence type="predicted"/>
<protein>
    <recommendedName>
        <fullName evidence="4">Prophage minor tail protein Z (GPZ)</fullName>
    </recommendedName>
</protein>
<evidence type="ECO:0008006" key="4">
    <source>
        <dbReference type="Google" id="ProtNLM"/>
    </source>
</evidence>
<evidence type="ECO:0000256" key="1">
    <source>
        <dbReference type="SAM" id="Coils"/>
    </source>
</evidence>